<dbReference type="InterPro" id="IPR000477">
    <property type="entry name" value="RT_dom"/>
</dbReference>
<dbReference type="Pfam" id="PF00078">
    <property type="entry name" value="RVT_1"/>
    <property type="match status" value="1"/>
</dbReference>
<dbReference type="PANTHER" id="PTHR46890">
    <property type="entry name" value="NON-LTR RETROLELEMENT REVERSE TRANSCRIPTASE-LIKE PROTEIN-RELATED"/>
    <property type="match status" value="1"/>
</dbReference>
<dbReference type="EMBL" id="KN654275">
    <property type="protein sequence ID" value="KHN25569.1"/>
    <property type="molecule type" value="Genomic_DNA"/>
</dbReference>
<feature type="non-terminal residue" evidence="2">
    <location>
        <position position="1"/>
    </location>
</feature>
<proteinExistence type="predicted"/>
<organism evidence="2">
    <name type="scientific">Glycine soja</name>
    <name type="common">Wild soybean</name>
    <dbReference type="NCBI Taxonomy" id="3848"/>
    <lineage>
        <taxon>Eukaryota</taxon>
        <taxon>Viridiplantae</taxon>
        <taxon>Streptophyta</taxon>
        <taxon>Embryophyta</taxon>
        <taxon>Tracheophyta</taxon>
        <taxon>Spermatophyta</taxon>
        <taxon>Magnoliopsida</taxon>
        <taxon>eudicotyledons</taxon>
        <taxon>Gunneridae</taxon>
        <taxon>Pentapetalae</taxon>
        <taxon>rosids</taxon>
        <taxon>fabids</taxon>
        <taxon>Fabales</taxon>
        <taxon>Fabaceae</taxon>
        <taxon>Papilionoideae</taxon>
        <taxon>50 kb inversion clade</taxon>
        <taxon>NPAAA clade</taxon>
        <taxon>indigoferoid/millettioid clade</taxon>
        <taxon>Phaseoleae</taxon>
        <taxon>Glycine</taxon>
        <taxon>Glycine subgen. Soja</taxon>
    </lineage>
</organism>
<dbReference type="InterPro" id="IPR052343">
    <property type="entry name" value="Retrotransposon-Effector_Assoc"/>
</dbReference>
<evidence type="ECO:0000313" key="2">
    <source>
        <dbReference type="EMBL" id="KHN25569.1"/>
    </source>
</evidence>
<feature type="domain" description="Reverse transcriptase" evidence="1">
    <location>
        <begin position="18"/>
        <end position="100"/>
    </location>
</feature>
<sequence length="111" mass="12763">NSSFITLIPKLKDPQNLFEYRPISLIGCVYKIVAKLLANRLKKEAKRGHKSCLVFKVDYERAYDSVSWAFLSYMVRRLGFYTKWISWIEGCLHSASVSVLVNGSPTNEFIP</sequence>
<dbReference type="PANTHER" id="PTHR46890:SF50">
    <property type="entry name" value="RNA-DIRECTED DNA POLYMERASE, EUKARYOTA, REVERSE TRANSCRIPTASE ZINC-BINDING DOMAIN PROTEIN-RELATED"/>
    <property type="match status" value="1"/>
</dbReference>
<dbReference type="Proteomes" id="UP000053555">
    <property type="component" value="Unassembled WGS sequence"/>
</dbReference>
<accession>A0A0B2QZV7</accession>
<name>A0A0B2QZV7_GLYSO</name>
<protein>
    <recommendedName>
        <fullName evidence="1">Reverse transcriptase domain-containing protein</fullName>
    </recommendedName>
</protein>
<gene>
    <name evidence="2" type="ORF">glysoja_035697</name>
</gene>
<dbReference type="AlphaFoldDB" id="A0A0B2QZV7"/>
<evidence type="ECO:0000259" key="1">
    <source>
        <dbReference type="Pfam" id="PF00078"/>
    </source>
</evidence>
<feature type="non-terminal residue" evidence="2">
    <location>
        <position position="111"/>
    </location>
</feature>
<reference evidence="2" key="1">
    <citation type="submission" date="2014-07" db="EMBL/GenBank/DDBJ databases">
        <title>Identification of a novel salt tolerance gene in wild soybean by whole-genome sequencing.</title>
        <authorList>
            <person name="Lam H.-M."/>
            <person name="Qi X."/>
            <person name="Li M.-W."/>
            <person name="Liu X."/>
            <person name="Xie M."/>
            <person name="Ni M."/>
            <person name="Xu X."/>
        </authorList>
    </citation>
    <scope>NUCLEOTIDE SEQUENCE [LARGE SCALE GENOMIC DNA]</scope>
    <source>
        <tissue evidence="2">Root</tissue>
    </source>
</reference>